<sequence length="113" mass="13259">MIDFFLIYFLCLLGFLHICFSMSRHQQQVFQKVLQAKYNIWYLITGYSILVIALALSIYHWGGSIGICYWIGILSFAALLIIWLLSYYPLQLKLVNQFLRVIILVLFVFDLLA</sequence>
<dbReference type="AlphaFoldDB" id="A0A151YUU5"/>
<proteinExistence type="predicted"/>
<accession>A0A151YUU5</accession>
<feature type="transmembrane region" description="Helical" evidence="1">
    <location>
        <begin position="94"/>
        <end position="112"/>
    </location>
</feature>
<evidence type="ECO:0000313" key="5">
    <source>
        <dbReference type="Proteomes" id="UP000808699"/>
    </source>
</evidence>
<gene>
    <name evidence="3" type="ORF">EA756_02515</name>
    <name evidence="2" type="ORF">I6M64_02340</name>
</gene>
<keyword evidence="5" id="KW-1185">Reference proteome</keyword>
<reference evidence="3 4" key="1">
    <citation type="submission" date="2018-10" db="EMBL/GenBank/DDBJ databases">
        <title>GWAS and RNA-Seq identify cryptic mechanisms of antimicrobial resistance in Acinetobacter baumannii.</title>
        <authorList>
            <person name="Sahl J.W."/>
        </authorList>
    </citation>
    <scope>NUCLEOTIDE SEQUENCE [LARGE SCALE GENOMIC DNA]</scope>
    <source>
        <strain evidence="3 4">TG41018</strain>
    </source>
</reference>
<organism evidence="3 4">
    <name type="scientific">Acinetobacter lactucae</name>
    <dbReference type="NCBI Taxonomy" id="1785128"/>
    <lineage>
        <taxon>Bacteria</taxon>
        <taxon>Pseudomonadati</taxon>
        <taxon>Pseudomonadota</taxon>
        <taxon>Gammaproteobacteria</taxon>
        <taxon>Moraxellales</taxon>
        <taxon>Moraxellaceae</taxon>
        <taxon>Acinetobacter</taxon>
        <taxon>Acinetobacter calcoaceticus/baumannii complex</taxon>
    </lineage>
</organism>
<dbReference type="InterPro" id="IPR021762">
    <property type="entry name" value="DUF3325"/>
</dbReference>
<dbReference type="Proteomes" id="UP000808699">
    <property type="component" value="Unassembled WGS sequence"/>
</dbReference>
<evidence type="ECO:0000256" key="1">
    <source>
        <dbReference type="SAM" id="Phobius"/>
    </source>
</evidence>
<keyword evidence="1" id="KW-1133">Transmembrane helix</keyword>
<evidence type="ECO:0000313" key="2">
    <source>
        <dbReference type="EMBL" id="MBJ8436153.1"/>
    </source>
</evidence>
<dbReference type="RefSeq" id="WP_062848363.1">
    <property type="nucleotide sequence ID" value="NZ_JADWNO010000001.1"/>
</dbReference>
<keyword evidence="1" id="KW-0812">Transmembrane</keyword>
<dbReference type="EMBL" id="RFES01000001">
    <property type="protein sequence ID" value="RSO60972.1"/>
    <property type="molecule type" value="Genomic_DNA"/>
</dbReference>
<feature type="transmembrane region" description="Helical" evidence="1">
    <location>
        <begin position="67"/>
        <end position="88"/>
    </location>
</feature>
<evidence type="ECO:0000313" key="4">
    <source>
        <dbReference type="Proteomes" id="UP000276905"/>
    </source>
</evidence>
<name>A0A151YUU5_9GAMM</name>
<reference evidence="2 5" key="2">
    <citation type="submission" date="2020-11" db="EMBL/GenBank/DDBJ databases">
        <title>Enhanced detection system for hospital associated transmission using whole genome sequencing surveillance.</title>
        <authorList>
            <person name="Harrison L.H."/>
            <person name="Van Tyne D."/>
            <person name="Marsh J.W."/>
            <person name="Griffith M.P."/>
            <person name="Snyder D.J."/>
            <person name="Cooper V.S."/>
            <person name="Mustapha M."/>
        </authorList>
    </citation>
    <scope>NUCLEOTIDE SEQUENCE [LARGE SCALE GENOMIC DNA]</scope>
    <source>
        <strain evidence="2 5">ACIN00241</strain>
    </source>
</reference>
<feature type="transmembrane region" description="Helical" evidence="1">
    <location>
        <begin position="40"/>
        <end position="60"/>
    </location>
</feature>
<evidence type="ECO:0000313" key="3">
    <source>
        <dbReference type="EMBL" id="RSO60972.1"/>
    </source>
</evidence>
<comment type="caution">
    <text evidence="3">The sequence shown here is derived from an EMBL/GenBank/DDBJ whole genome shotgun (WGS) entry which is preliminary data.</text>
</comment>
<dbReference type="Proteomes" id="UP000276905">
    <property type="component" value="Unassembled WGS sequence"/>
</dbReference>
<protein>
    <submittedName>
        <fullName evidence="3">DUF3325 domain-containing protein</fullName>
    </submittedName>
</protein>
<keyword evidence="1" id="KW-0472">Membrane</keyword>
<dbReference type="EMBL" id="JADWNO010000001">
    <property type="protein sequence ID" value="MBJ8436153.1"/>
    <property type="molecule type" value="Genomic_DNA"/>
</dbReference>
<dbReference type="Pfam" id="PF11804">
    <property type="entry name" value="DUF3325"/>
    <property type="match status" value="1"/>
</dbReference>